<dbReference type="Gene3D" id="3.40.50.300">
    <property type="entry name" value="P-loop containing nucleotide triphosphate hydrolases"/>
    <property type="match status" value="1"/>
</dbReference>
<dbReference type="FunFam" id="2.30.42.10:FF:000004">
    <property type="entry name" value="Disks large homolog 4 isoform 2"/>
    <property type="match status" value="1"/>
</dbReference>
<dbReference type="Pfam" id="PF00595">
    <property type="entry name" value="PDZ"/>
    <property type="match status" value="3"/>
</dbReference>
<evidence type="ECO:0000256" key="12">
    <source>
        <dbReference type="PROSITE-ProRule" id="PRU00192"/>
    </source>
</evidence>
<feature type="region of interest" description="Disordered" evidence="13">
    <location>
        <begin position="655"/>
        <end position="690"/>
    </location>
</feature>
<evidence type="ECO:0000313" key="20">
    <source>
        <dbReference type="Proteomes" id="UP000274756"/>
    </source>
</evidence>
<keyword evidence="9" id="KW-0677">Repeat</keyword>
<dbReference type="GO" id="GO:0005737">
    <property type="term" value="C:cytoplasm"/>
    <property type="evidence" value="ECO:0007669"/>
    <property type="project" value="UniProtKB-SubCell"/>
</dbReference>
<dbReference type="PROSITE" id="PS50002">
    <property type="entry name" value="SH3"/>
    <property type="match status" value="1"/>
</dbReference>
<dbReference type="GO" id="GO:0097120">
    <property type="term" value="P:receptor localization to synapse"/>
    <property type="evidence" value="ECO:0007669"/>
    <property type="project" value="TreeGrafter"/>
</dbReference>
<evidence type="ECO:0000256" key="10">
    <source>
        <dbReference type="ARBA" id="ARBA00022949"/>
    </source>
</evidence>
<dbReference type="Proteomes" id="UP000038040">
    <property type="component" value="Unplaced"/>
</dbReference>
<reference evidence="18 20" key="2">
    <citation type="submission" date="2018-11" db="EMBL/GenBank/DDBJ databases">
        <authorList>
            <consortium name="Pathogen Informatics"/>
        </authorList>
    </citation>
    <scope>NUCLEOTIDE SEQUENCE [LARGE SCALE GENOMIC DNA]</scope>
</reference>
<dbReference type="Proteomes" id="UP000274756">
    <property type="component" value="Unassembled WGS sequence"/>
</dbReference>
<dbReference type="Gene3D" id="1.10.287.470">
    <property type="entry name" value="Helix hairpin bin"/>
    <property type="match status" value="1"/>
</dbReference>
<dbReference type="PANTHER" id="PTHR23119">
    <property type="entry name" value="DISCS LARGE"/>
    <property type="match status" value="1"/>
</dbReference>
<dbReference type="InterPro" id="IPR027417">
    <property type="entry name" value="P-loop_NTPase"/>
</dbReference>
<dbReference type="InterPro" id="IPR015143">
    <property type="entry name" value="L27_1"/>
</dbReference>
<dbReference type="PROSITE" id="PS50052">
    <property type="entry name" value="GUANYLATE_KINASE_2"/>
    <property type="match status" value="1"/>
</dbReference>
<dbReference type="SUPFAM" id="SSF52540">
    <property type="entry name" value="P-loop containing nucleoside triphosphate hydrolases"/>
    <property type="match status" value="1"/>
</dbReference>
<dbReference type="InterPro" id="IPR001478">
    <property type="entry name" value="PDZ"/>
</dbReference>
<dbReference type="EMBL" id="UYYG01001168">
    <property type="protein sequence ID" value="VDN58460.1"/>
    <property type="molecule type" value="Genomic_DNA"/>
</dbReference>
<comment type="subcellular location">
    <subcellularLocation>
        <location evidence="3">Cell junction</location>
    </subcellularLocation>
    <subcellularLocation>
        <location evidence="2">Cell membrane</location>
    </subcellularLocation>
    <subcellularLocation>
        <location evidence="4">Cytoplasm</location>
    </subcellularLocation>
    <subcellularLocation>
        <location evidence="1">Membrane</location>
        <topology evidence="1">Peripheral membrane protein</topology>
    </subcellularLocation>
</comment>
<evidence type="ECO:0000313" key="21">
    <source>
        <dbReference type="WBParaSite" id="DME_0000455001-mRNA-1"/>
    </source>
</evidence>
<dbReference type="InterPro" id="IPR036028">
    <property type="entry name" value="SH3-like_dom_sf"/>
</dbReference>
<evidence type="ECO:0000313" key="18">
    <source>
        <dbReference type="EMBL" id="VDN58460.1"/>
    </source>
</evidence>
<feature type="domain" description="PDZ" evidence="16">
    <location>
        <begin position="339"/>
        <end position="426"/>
    </location>
</feature>
<dbReference type="InterPro" id="IPR036034">
    <property type="entry name" value="PDZ_sf"/>
</dbReference>
<dbReference type="InterPro" id="IPR008144">
    <property type="entry name" value="Guanylate_kin-like_dom"/>
</dbReference>
<name>A0A0N4UBH2_DRAME</name>
<dbReference type="InterPro" id="IPR008145">
    <property type="entry name" value="GK/Ca_channel_bsu"/>
</dbReference>
<feature type="domain" description="L27" evidence="17">
    <location>
        <begin position="5"/>
        <end position="65"/>
    </location>
</feature>
<keyword evidence="6 12" id="KW-0728">SH3 domain</keyword>
<keyword evidence="7" id="KW-1003">Cell membrane</keyword>
<evidence type="ECO:0000256" key="1">
    <source>
        <dbReference type="ARBA" id="ARBA00004170"/>
    </source>
</evidence>
<dbReference type="GO" id="GO:0031594">
    <property type="term" value="C:neuromuscular junction"/>
    <property type="evidence" value="ECO:0007669"/>
    <property type="project" value="TreeGrafter"/>
</dbReference>
<dbReference type="PANTHER" id="PTHR23119:SF51">
    <property type="entry name" value="DISKS LARGE 1 TUMOR SUPPRESSOR PROTEIN"/>
    <property type="match status" value="1"/>
</dbReference>
<dbReference type="InterPro" id="IPR004172">
    <property type="entry name" value="L27_dom"/>
</dbReference>
<feature type="domain" description="Guanylate kinase-like" evidence="15">
    <location>
        <begin position="735"/>
        <end position="910"/>
    </location>
</feature>
<dbReference type="GO" id="GO:0009792">
    <property type="term" value="P:embryo development ending in birth or egg hatching"/>
    <property type="evidence" value="ECO:0007669"/>
    <property type="project" value="UniProtKB-ARBA"/>
</dbReference>
<dbReference type="InterPro" id="IPR001452">
    <property type="entry name" value="SH3_domain"/>
</dbReference>
<dbReference type="SMART" id="SM00569">
    <property type="entry name" value="L27"/>
    <property type="match status" value="1"/>
</dbReference>
<dbReference type="CDD" id="cd00071">
    <property type="entry name" value="GMPK"/>
    <property type="match status" value="1"/>
</dbReference>
<evidence type="ECO:0000256" key="13">
    <source>
        <dbReference type="SAM" id="MobiDB-lite"/>
    </source>
</evidence>
<dbReference type="Pfam" id="PF00625">
    <property type="entry name" value="Guanylate_kin"/>
    <property type="match status" value="1"/>
</dbReference>
<dbReference type="GO" id="GO:0043296">
    <property type="term" value="C:apical junction complex"/>
    <property type="evidence" value="ECO:0007669"/>
    <property type="project" value="UniProtKB-ARBA"/>
</dbReference>
<evidence type="ECO:0000259" key="17">
    <source>
        <dbReference type="PROSITE" id="PS51022"/>
    </source>
</evidence>
<dbReference type="AlphaFoldDB" id="A0A0N4UBH2"/>
<dbReference type="Pfam" id="PF09058">
    <property type="entry name" value="L27_1"/>
    <property type="match status" value="1"/>
</dbReference>
<dbReference type="InterPro" id="IPR050614">
    <property type="entry name" value="Synaptic_Scaffolding_LAP-MAGUK"/>
</dbReference>
<dbReference type="PROSITE" id="PS51022">
    <property type="entry name" value="L27"/>
    <property type="match status" value="1"/>
</dbReference>
<dbReference type="GO" id="GO:0016323">
    <property type="term" value="C:basolateral plasma membrane"/>
    <property type="evidence" value="ECO:0007669"/>
    <property type="project" value="TreeGrafter"/>
</dbReference>
<keyword evidence="8" id="KW-0963">Cytoplasm</keyword>
<dbReference type="SMART" id="SM00326">
    <property type="entry name" value="SH3"/>
    <property type="match status" value="1"/>
</dbReference>
<dbReference type="CDD" id="cd06724">
    <property type="entry name" value="PDZ2_Dlg1-2-4-like"/>
    <property type="match status" value="1"/>
</dbReference>
<feature type="domain" description="PDZ" evidence="16">
    <location>
        <begin position="181"/>
        <end position="268"/>
    </location>
</feature>
<dbReference type="SUPFAM" id="SSF101288">
    <property type="entry name" value="L27 domain"/>
    <property type="match status" value="1"/>
</dbReference>
<evidence type="ECO:0000259" key="15">
    <source>
        <dbReference type="PROSITE" id="PS50052"/>
    </source>
</evidence>
<keyword evidence="10" id="KW-0965">Cell junction</keyword>
<evidence type="ECO:0000256" key="4">
    <source>
        <dbReference type="ARBA" id="ARBA00004496"/>
    </source>
</evidence>
<comment type="similarity">
    <text evidence="5">Belongs to the MAGUK family.</text>
</comment>
<evidence type="ECO:0000256" key="3">
    <source>
        <dbReference type="ARBA" id="ARBA00004282"/>
    </source>
</evidence>
<feature type="region of interest" description="Disordered" evidence="13">
    <location>
        <begin position="289"/>
        <end position="317"/>
    </location>
</feature>
<dbReference type="Gene3D" id="2.30.42.10">
    <property type="match status" value="3"/>
</dbReference>
<organism evidence="19 21">
    <name type="scientific">Dracunculus medinensis</name>
    <name type="common">Guinea worm</name>
    <dbReference type="NCBI Taxonomy" id="318479"/>
    <lineage>
        <taxon>Eukaryota</taxon>
        <taxon>Metazoa</taxon>
        <taxon>Ecdysozoa</taxon>
        <taxon>Nematoda</taxon>
        <taxon>Chromadorea</taxon>
        <taxon>Rhabditida</taxon>
        <taxon>Spirurina</taxon>
        <taxon>Dracunculoidea</taxon>
        <taxon>Dracunculidae</taxon>
        <taxon>Dracunculus</taxon>
    </lineage>
</organism>
<gene>
    <name evidence="18" type="ORF">DME_LOCUS8433</name>
</gene>
<dbReference type="SUPFAM" id="SSF50044">
    <property type="entry name" value="SH3-domain"/>
    <property type="match status" value="1"/>
</dbReference>
<protein>
    <submittedName>
        <fullName evidence="21">Disks large homolog 1</fullName>
    </submittedName>
</protein>
<evidence type="ECO:0000256" key="2">
    <source>
        <dbReference type="ARBA" id="ARBA00004236"/>
    </source>
</evidence>
<keyword evidence="11" id="KW-0472">Membrane</keyword>
<dbReference type="SMART" id="SM00228">
    <property type="entry name" value="PDZ"/>
    <property type="match status" value="3"/>
</dbReference>
<evidence type="ECO:0000259" key="16">
    <source>
        <dbReference type="PROSITE" id="PS50106"/>
    </source>
</evidence>
<evidence type="ECO:0000313" key="19">
    <source>
        <dbReference type="Proteomes" id="UP000038040"/>
    </source>
</evidence>
<dbReference type="GO" id="GO:0098839">
    <property type="term" value="C:postsynaptic density membrane"/>
    <property type="evidence" value="ECO:0007669"/>
    <property type="project" value="TreeGrafter"/>
</dbReference>
<proteinExistence type="inferred from homology"/>
<dbReference type="Gene3D" id="2.30.30.40">
    <property type="entry name" value="SH3 Domains"/>
    <property type="match status" value="1"/>
</dbReference>
<evidence type="ECO:0000256" key="6">
    <source>
        <dbReference type="ARBA" id="ARBA00022443"/>
    </source>
</evidence>
<dbReference type="Pfam" id="PF00018">
    <property type="entry name" value="SH3_1"/>
    <property type="match status" value="1"/>
</dbReference>
<evidence type="ECO:0000256" key="8">
    <source>
        <dbReference type="ARBA" id="ARBA00022490"/>
    </source>
</evidence>
<dbReference type="OrthoDB" id="78824at2759"/>
<dbReference type="GO" id="GO:0098609">
    <property type="term" value="P:cell-cell adhesion"/>
    <property type="evidence" value="ECO:0007669"/>
    <property type="project" value="TreeGrafter"/>
</dbReference>
<dbReference type="InterPro" id="IPR036892">
    <property type="entry name" value="L27_dom_sf"/>
</dbReference>
<reference evidence="21" key="1">
    <citation type="submission" date="2017-02" db="UniProtKB">
        <authorList>
            <consortium name="WormBaseParasite"/>
        </authorList>
    </citation>
    <scope>IDENTIFICATION</scope>
</reference>
<dbReference type="GO" id="GO:0045197">
    <property type="term" value="P:establishment or maintenance of epithelial cell apical/basal polarity"/>
    <property type="evidence" value="ECO:0007669"/>
    <property type="project" value="TreeGrafter"/>
</dbReference>
<accession>A0A0N4UBH2</accession>
<dbReference type="WBParaSite" id="DME_0000455001-mRNA-1">
    <property type="protein sequence ID" value="DME_0000455001-mRNA-1"/>
    <property type="gene ID" value="DME_0000455001"/>
</dbReference>
<sequence length="926" mass="103329">MPVRRSGEAHRALEQLEEYHASLVSSTSSELKREIEKLISNFKGALFQSLIDIQDLYEDTLLNERKSITQKAIETRRIAERWELHPPFGHVTKIAPLASVDSGFHYIDQQSVNAPFSTSTDIPIHSSYSIHEQKRQYTSNDGWRTTETVTSHTAAVDQKQYIQFQANGHTDLDSSDYEMEEVVLEKGHTGLGFSIAGGQDQPYIDGDPCIYVTNIIHGGAAASDGRMKIGDIIMRVNNTDCSRAPHEVTVNALKNAGNVVRLILKRRRPNLSERDINISGSTASYYPRGRASPFHESSGASVPNYSPPAPPSHGSYSNIAIQRPLREVEKLERIPGIQKIDLYKGQRGLGFSIAGGIGNEHIAGDNGIYVTKIIDGGAAYHDGRLRVGDKLLAVDDVLLENVTHEFAVNTLKQTAAKVTLYYLKNPHPELIPITLDDSVNRSMGALSTPARSGGSSVHHDSFDAIGHQMVSHEIPLVPRSISLNRGMQGLGFNIVGGEEGEPIYISYVLPGGVADLSGNVKKGDVLLQVNNTNLCNATHTEAARALKEATNPVILTLQYRPQDYAQFEAKIDQLRKDMMSGGIITYGLPTKELYVRALFDYDPSRDVGVPHRALSFCYGDILHITNTTDDDWWTARLVGENGEEGIDGIIPSKRRVEKKERQRRKQVNFNAGSQSLGRSGMEGRRGSRSQLSFSRKFPFVKSTEKLNEFTDNELGGAEEPIPTYVAVERLQINYPRPVIILGALKDRINDELVLRERDRFSSCVPHTSRPPKPNEIDGRDYHFVSKEQMQEDVKNNEFIEAGQFQDNLYGTSISSVREVAEMGRHCILDVSGNAIRRLQTIANIHPIAIFVKPQHYRQIMEWDNTINEDEAINQFQRCQRIEQNFGDLFTAVVAGHSLDDLVRRVLNVISEQSQPYAWVPSRAQIF</sequence>
<dbReference type="CDD" id="cd11861">
    <property type="entry name" value="SH3_DLG-like"/>
    <property type="match status" value="1"/>
</dbReference>
<dbReference type="PROSITE" id="PS00856">
    <property type="entry name" value="GUANYLATE_KINASE_1"/>
    <property type="match status" value="1"/>
</dbReference>
<dbReference type="PROSITE" id="PS50106">
    <property type="entry name" value="PDZ"/>
    <property type="match status" value="3"/>
</dbReference>
<dbReference type="FunFam" id="2.30.42.10:FF:000001">
    <property type="entry name" value="Disks large homolog 1 isoform 2"/>
    <property type="match status" value="1"/>
</dbReference>
<dbReference type="STRING" id="318479.A0A0N4UBH2"/>
<feature type="domain" description="SH3" evidence="14">
    <location>
        <begin position="590"/>
        <end position="660"/>
    </location>
</feature>
<dbReference type="GO" id="GO:0043297">
    <property type="term" value="P:apical junction assembly"/>
    <property type="evidence" value="ECO:0007669"/>
    <property type="project" value="UniProtKB-ARBA"/>
</dbReference>
<dbReference type="SMART" id="SM00072">
    <property type="entry name" value="GuKc"/>
    <property type="match status" value="1"/>
</dbReference>
<evidence type="ECO:0000256" key="11">
    <source>
        <dbReference type="ARBA" id="ARBA00023136"/>
    </source>
</evidence>
<evidence type="ECO:0000256" key="9">
    <source>
        <dbReference type="ARBA" id="ARBA00022737"/>
    </source>
</evidence>
<dbReference type="GO" id="GO:0099072">
    <property type="term" value="P:regulation of postsynaptic membrane neurotransmitter receptor levels"/>
    <property type="evidence" value="ECO:0007669"/>
    <property type="project" value="TreeGrafter"/>
</dbReference>
<dbReference type="FunFam" id="2.30.42.10:FF:000048">
    <property type="entry name" value="disks large homolog 1 isoform X1"/>
    <property type="match status" value="1"/>
</dbReference>
<feature type="domain" description="PDZ" evidence="16">
    <location>
        <begin position="480"/>
        <end position="561"/>
    </location>
</feature>
<dbReference type="GO" id="GO:0019901">
    <property type="term" value="F:protein kinase binding"/>
    <property type="evidence" value="ECO:0007669"/>
    <property type="project" value="TreeGrafter"/>
</dbReference>
<dbReference type="GO" id="GO:0043005">
    <property type="term" value="C:neuron projection"/>
    <property type="evidence" value="ECO:0007669"/>
    <property type="project" value="TreeGrafter"/>
</dbReference>
<dbReference type="GO" id="GO:0007268">
    <property type="term" value="P:chemical synaptic transmission"/>
    <property type="evidence" value="ECO:0007669"/>
    <property type="project" value="TreeGrafter"/>
</dbReference>
<evidence type="ECO:0000256" key="5">
    <source>
        <dbReference type="ARBA" id="ARBA00007014"/>
    </source>
</evidence>
<dbReference type="SUPFAM" id="SSF50156">
    <property type="entry name" value="PDZ domain-like"/>
    <property type="match status" value="3"/>
</dbReference>
<keyword evidence="20" id="KW-1185">Reference proteome</keyword>
<evidence type="ECO:0000256" key="7">
    <source>
        <dbReference type="ARBA" id="ARBA00022475"/>
    </source>
</evidence>
<dbReference type="GO" id="GO:0043113">
    <property type="term" value="P:receptor clustering"/>
    <property type="evidence" value="ECO:0007669"/>
    <property type="project" value="TreeGrafter"/>
</dbReference>
<feature type="compositionally biased region" description="Basic residues" evidence="13">
    <location>
        <begin position="655"/>
        <end position="666"/>
    </location>
</feature>
<evidence type="ECO:0000259" key="14">
    <source>
        <dbReference type="PROSITE" id="PS50002"/>
    </source>
</evidence>
<dbReference type="InterPro" id="IPR020590">
    <property type="entry name" value="Guanylate_kinase_CS"/>
</dbReference>